<dbReference type="Gene3D" id="3.30.420.10">
    <property type="entry name" value="Ribonuclease H-like superfamily/Ribonuclease H"/>
    <property type="match status" value="1"/>
</dbReference>
<dbReference type="InterPro" id="IPR043502">
    <property type="entry name" value="DNA/RNA_pol_sf"/>
</dbReference>
<dbReference type="GO" id="GO:0003676">
    <property type="term" value="F:nucleic acid binding"/>
    <property type="evidence" value="ECO:0007669"/>
    <property type="project" value="InterPro"/>
</dbReference>
<dbReference type="OrthoDB" id="2386076at2759"/>
<dbReference type="InterPro" id="IPR000477">
    <property type="entry name" value="RT_dom"/>
</dbReference>
<dbReference type="InterPro" id="IPR036691">
    <property type="entry name" value="Endo/exonu/phosph_ase_sf"/>
</dbReference>
<dbReference type="GO" id="GO:0004523">
    <property type="term" value="F:RNA-DNA hybrid ribonuclease activity"/>
    <property type="evidence" value="ECO:0007669"/>
    <property type="project" value="InterPro"/>
</dbReference>
<protein>
    <submittedName>
        <fullName evidence="5">Ribonuclease H-like domain-containing protein</fullName>
    </submittedName>
</protein>
<dbReference type="InterPro" id="IPR002156">
    <property type="entry name" value="RNaseH_domain"/>
</dbReference>
<name>A0A8H3MD75_9GLOM</name>
<dbReference type="PANTHER" id="PTHR19446">
    <property type="entry name" value="REVERSE TRANSCRIPTASES"/>
    <property type="match status" value="1"/>
</dbReference>
<dbReference type="Proteomes" id="UP000615446">
    <property type="component" value="Unassembled WGS sequence"/>
</dbReference>
<proteinExistence type="predicted"/>
<organism evidence="5 6">
    <name type="scientific">Rhizophagus clarus</name>
    <dbReference type="NCBI Taxonomy" id="94130"/>
    <lineage>
        <taxon>Eukaryota</taxon>
        <taxon>Fungi</taxon>
        <taxon>Fungi incertae sedis</taxon>
        <taxon>Mucoromycota</taxon>
        <taxon>Glomeromycotina</taxon>
        <taxon>Glomeromycetes</taxon>
        <taxon>Glomerales</taxon>
        <taxon>Glomeraceae</taxon>
        <taxon>Rhizophagus</taxon>
    </lineage>
</organism>
<feature type="coiled-coil region" evidence="1">
    <location>
        <begin position="478"/>
        <end position="519"/>
    </location>
</feature>
<reference evidence="5" key="1">
    <citation type="submission" date="2019-10" db="EMBL/GenBank/DDBJ databases">
        <title>Conservation and host-specific expression of non-tandemly repeated heterogenous ribosome RNA gene in arbuscular mycorrhizal fungi.</title>
        <authorList>
            <person name="Maeda T."/>
            <person name="Kobayashi Y."/>
            <person name="Nakagawa T."/>
            <person name="Ezawa T."/>
            <person name="Yamaguchi K."/>
            <person name="Bino T."/>
            <person name="Nishimoto Y."/>
            <person name="Shigenobu S."/>
            <person name="Kawaguchi M."/>
        </authorList>
    </citation>
    <scope>NUCLEOTIDE SEQUENCE</scope>
    <source>
        <strain evidence="5">HR1</strain>
    </source>
</reference>
<feature type="region of interest" description="Disordered" evidence="2">
    <location>
        <begin position="223"/>
        <end position="249"/>
    </location>
</feature>
<dbReference type="Pfam" id="PF00078">
    <property type="entry name" value="RVT_1"/>
    <property type="match status" value="1"/>
</dbReference>
<dbReference type="SUPFAM" id="SSF56672">
    <property type="entry name" value="DNA/RNA polymerases"/>
    <property type="match status" value="1"/>
</dbReference>
<dbReference type="PROSITE" id="PS50878">
    <property type="entry name" value="RT_POL"/>
    <property type="match status" value="1"/>
</dbReference>
<gene>
    <name evidence="5" type="ORF">RCL2_002954900</name>
</gene>
<feature type="compositionally biased region" description="Polar residues" evidence="2">
    <location>
        <begin position="2542"/>
        <end position="2560"/>
    </location>
</feature>
<feature type="compositionally biased region" description="Acidic residues" evidence="2">
    <location>
        <begin position="31"/>
        <end position="40"/>
    </location>
</feature>
<dbReference type="Pfam" id="PF00075">
    <property type="entry name" value="RNase_H"/>
    <property type="match status" value="1"/>
</dbReference>
<feature type="compositionally biased region" description="Polar residues" evidence="2">
    <location>
        <begin position="61"/>
        <end position="75"/>
    </location>
</feature>
<dbReference type="PROSITE" id="PS50879">
    <property type="entry name" value="RNASE_H_1"/>
    <property type="match status" value="1"/>
</dbReference>
<dbReference type="InterPro" id="IPR036397">
    <property type="entry name" value="RNaseH_sf"/>
</dbReference>
<dbReference type="InterPro" id="IPR012337">
    <property type="entry name" value="RNaseH-like_sf"/>
</dbReference>
<evidence type="ECO:0000259" key="4">
    <source>
        <dbReference type="PROSITE" id="PS50879"/>
    </source>
</evidence>
<evidence type="ECO:0000259" key="3">
    <source>
        <dbReference type="PROSITE" id="PS50878"/>
    </source>
</evidence>
<accession>A0A8H3MD75</accession>
<dbReference type="CDD" id="cd01650">
    <property type="entry name" value="RT_nLTR_like"/>
    <property type="match status" value="1"/>
</dbReference>
<feature type="domain" description="RNase H type-1" evidence="4">
    <location>
        <begin position="2116"/>
        <end position="2261"/>
    </location>
</feature>
<feature type="domain" description="Reverse transcriptase" evidence="3">
    <location>
        <begin position="1357"/>
        <end position="1657"/>
    </location>
</feature>
<dbReference type="SUPFAM" id="SSF53098">
    <property type="entry name" value="Ribonuclease H-like"/>
    <property type="match status" value="1"/>
</dbReference>
<evidence type="ECO:0000256" key="2">
    <source>
        <dbReference type="SAM" id="MobiDB-lite"/>
    </source>
</evidence>
<dbReference type="EMBL" id="BLAL01000319">
    <property type="protein sequence ID" value="GET03203.1"/>
    <property type="molecule type" value="Genomic_DNA"/>
</dbReference>
<comment type="caution">
    <text evidence="5">The sequence shown here is derived from an EMBL/GenBank/DDBJ whole genome shotgun (WGS) entry which is preliminary data.</text>
</comment>
<sequence length="2625" mass="306577">MQRTNSPVEKSVPYKKRTLRSTTNIAKDTYSLDEEDENSDDTIKPNRQNKRNKTKDDQSKDVNMQESSHPISSEQDVPEVTVNETLQILHKETVDSSQPTYDNNLEGVINLIRTYFHSNDSFIGVSSRPIVIGQIPLIILRFNNKSYADALHNTFNDTLKVTFYKFDEETVNKEITKYLEKIDRRTIKLVDIEANFPTDTVIEVFQKAYGPIEKVQEIFKKPFNRQPPNATPNGNPNSARYHQQRNNNNKPTKKQILLTFKNQSSADNIFGNDIWYKTIDHINIRILPANQTSQEYIKRTECSYKITGIPLNATSQDLKPLLTKIGASSCSFTTPPRRQSFKTAYAYAPKTKFINTYTKFNVFNTTIYVFPSSHNKSCTICGNPAHEYQSCDQRVDNNTTPTRSFKKSLINRNTNTKISLNTDITKKFKHLLQGNFTTFHRNTPPRQQLQPPLISNTKPNNFPRNQPSILMNNWDNPIDEIKSEITALKSSLKDAHSKINTLEQENKNLKNQLTKLQTDILNNHKVTIAIKEQNSRVEIKQDQILEQLNSLFQQLGGNEQDYEPNMDEMSDNASQSNYDYSDETHITRTVYNDGDIIFHEENLDLPPIGGTTQNDPNTSTNFSILQRTAHTLDNNDTLIIDNSSHSLHNHDLYPPTSFRKRKNLNMTQKNQKNEKTIKNKKIKTNNDSEPHSTIQNDTNRLFFNPNFKNTGQFFNPFITFSNNKHETPSIGIATHNIRGNFRNKLPDIINTMINNNIHILHICETHETQAPHQESSKAHKSFTIQKITELQHTNTNTYNQLHFHIINNPIDDGSRKAGNAIIISDLFFKHIARIHTIPGRYIYINLNFKHKHQINIFGFYLPTNSTTNRQNIYEAITEVYKQHFNKKINTRTYNFVLGDFNDNDIIFDDHDTPIRQDGRSVIGYRKKFFELLKNQQYADVQKKLLTRPPNTYKNHHGAFRIDYIYANSLILNKINSTDVITDYCYTSDHDLVVAHILTNDLFTIEKKQNISPSTTNTQTYRRSLNDQYQIKDNETWSKFHNKINNTLNEQYYKALFINTDNTHKINAQAEALHQTLIKTAKCTFTIKKFKLTQTPEEPLIIRQLSNAKKRIGTLIHHFKFFVKLHILPMQNCDKPENLHNFYNKDTFWTKRVLQKLTTLSQKFNFNYIWPESLNGDNHEEIKVQFELLHTEIHKAYEKHLNKHRLHNINKYIERRQQDFSDNQTRMLNSILERKPQKITIDRLLITPDEENPQLITNQEDIERITIDHYQNVASSNNPALFTSYENLTPFWQNIYKEKYKSFEHQSILTTTITLDELTATIQSLPNNKAPGPTGITYEFWKHFPKPHYKLLLTFFNNILNTGFIPSAWKEALLYPIPKPEFWNYQLDKTRPIILLETLRKIFVKIITDRLNKFLSSTNALQPNNQAGIAGSSTAEIILTIQTCIDIQITNNQKFYIMVQDLSKAYDRINLDLLILAMKRLNIPQIFQLTIINLFKGHKNSVIIGNHLTNSFDLRNGVIQGEVISPILWVLYYDPLFEAINQTTYGGINLQANHPMNIYDHQNDTSTHSLQKNCKLLGYLDDTTWLNSSISHLEEHLNIADEFYNFSNIKINKAKCHLLTNDQDCINKGSVEINFGPTRINVDIIGKTDNLRILGAYFNAFNNHNKLYKKLLTTTNHLIHMIKKKKITEDMIIYVINKVILPRLEYMTQHIVVPSHINNRINIILRSAFKTISGLPKNFYTAAIHTPVTPNIIDFHDLQIRAKMANFYTASFNPITSDCIKILLLLSQNNFWYPRSPINIIQTFPKPLAKFNNIELLIHLLRNYNFTFTTNFNFSTKGGYFPIVDYLINPNYFFRYIRSLKTKRIMFLDQIIQPDSAFFKSWNEIKKSLHNKRGPTPLWYKHMINQYTLNSNNLRLNFDLPHLPQQTLHVKRPKKGFNSPNQTIRPRNSWAHFWSPSVKDTTYVTTSRTREITLPTPALTSYNNEGCSLHYPYYIADLRPKCILFFAIDRSLNLKIQNNLHQANDNSLRKRTERHTQKRVQTTQSHHSLRILAYNDYLRTHQLLDIESHRISNNISLSSDSTLNRYPLTFLHNFFLLSSVSVSILFNFYEILSSCSKDTTIEIYTDGACNLEQRQDITMGIGWHVTQPSTPTPITFSGSCKHFPSSTKAEAYAICTALLICPPRSKVNIYTDSLCCINTFHTITKRLTTPRRQLKILNHNIWFIIAKIIEVNSLIVHLHKVKAHSGNRNNDKADILAKAGFTSTHLIEINRKHLPNNIQFIWDQHQDNIVVDQNVRHIARDIGNRQKFNAWLDYTTNTVLKQASFNQQIDWLMTEEFFKYNPHDRPTSHKLTKFRAWQRKTVNNLLPTMDVLYRRYPTLFKDKRTCWTCNQHEETNESLWLCPVHLEILRPHIVQFVRDLKTDIRQTCDHGDSFLETELNNNSIFQFFLQPRGNLPLPTTDSAFYLTARQIITHDFSYIFRGKYKHRKTLRNKILSKFYDLTQLIKQIIWKPRNDSFKKWKVAQRITKNSYKQYRRKTHKTRPNNNQTQQNWNEDSTTSHHFSYTRRHTESQFYQTASFRSLQDHSVAFIYATSSNFRHHGPCPECIRINLNQQGQNLSRAPFINQ</sequence>
<dbReference type="SUPFAM" id="SSF56219">
    <property type="entry name" value="DNase I-like"/>
    <property type="match status" value="1"/>
</dbReference>
<feature type="compositionally biased region" description="Polar residues" evidence="2">
    <location>
        <begin position="226"/>
        <end position="249"/>
    </location>
</feature>
<evidence type="ECO:0000256" key="1">
    <source>
        <dbReference type="SAM" id="Coils"/>
    </source>
</evidence>
<feature type="region of interest" description="Disordered" evidence="2">
    <location>
        <begin position="2534"/>
        <end position="2560"/>
    </location>
</feature>
<evidence type="ECO:0000313" key="6">
    <source>
        <dbReference type="Proteomes" id="UP000615446"/>
    </source>
</evidence>
<feature type="region of interest" description="Disordered" evidence="2">
    <location>
        <begin position="1"/>
        <end position="78"/>
    </location>
</feature>
<evidence type="ECO:0000313" key="5">
    <source>
        <dbReference type="EMBL" id="GET03203.1"/>
    </source>
</evidence>
<keyword evidence="1" id="KW-0175">Coiled coil</keyword>